<dbReference type="KEGG" id="arac:E0W69_008225"/>
<dbReference type="OrthoDB" id="5513217at2"/>
<keyword evidence="4" id="KW-1185">Reference proteome</keyword>
<dbReference type="EMBL" id="CP044016">
    <property type="protein sequence ID" value="QES88639.1"/>
    <property type="molecule type" value="Genomic_DNA"/>
</dbReference>
<evidence type="ECO:0000259" key="2">
    <source>
        <dbReference type="PROSITE" id="PS50846"/>
    </source>
</evidence>
<evidence type="ECO:0000256" key="1">
    <source>
        <dbReference type="SAM" id="SignalP"/>
    </source>
</evidence>
<accession>A0A5P2G3D4</accession>
<dbReference type="InterPro" id="IPR036163">
    <property type="entry name" value="HMA_dom_sf"/>
</dbReference>
<feature type="domain" description="HMA" evidence="2">
    <location>
        <begin position="23"/>
        <end position="88"/>
    </location>
</feature>
<keyword evidence="1" id="KW-0732">Signal</keyword>
<dbReference type="InterPro" id="IPR006121">
    <property type="entry name" value="HMA_dom"/>
</dbReference>
<proteinExistence type="predicted"/>
<name>A0A5P2G3D4_9BACT</name>
<dbReference type="GO" id="GO:0046872">
    <property type="term" value="F:metal ion binding"/>
    <property type="evidence" value="ECO:0007669"/>
    <property type="project" value="InterPro"/>
</dbReference>
<dbReference type="RefSeq" id="WP_131329600.1">
    <property type="nucleotide sequence ID" value="NZ_CP044016.1"/>
</dbReference>
<dbReference type="SUPFAM" id="SSF55008">
    <property type="entry name" value="HMA, heavy metal-associated domain"/>
    <property type="match status" value="1"/>
</dbReference>
<evidence type="ECO:0000313" key="4">
    <source>
        <dbReference type="Proteomes" id="UP000292424"/>
    </source>
</evidence>
<dbReference type="AlphaFoldDB" id="A0A5P2G3D4"/>
<gene>
    <name evidence="3" type="ORF">E0W69_008225</name>
</gene>
<feature type="signal peptide" evidence="1">
    <location>
        <begin position="1"/>
        <end position="23"/>
    </location>
</feature>
<evidence type="ECO:0000313" key="3">
    <source>
        <dbReference type="EMBL" id="QES88639.1"/>
    </source>
</evidence>
<sequence length="110" mass="12142">MKSLKIGLAFAASLFSASLFAQAKTETIKVSGNCGQCKKHIEKAAKLPGVETAVWDKKTKELTLVYDQSKVSTDKIEKSIADAGYDNEKFKAPDKAYNKLDECCQYDRAK</sequence>
<dbReference type="Gene3D" id="3.30.70.100">
    <property type="match status" value="1"/>
</dbReference>
<dbReference type="CDD" id="cd00371">
    <property type="entry name" value="HMA"/>
    <property type="match status" value="1"/>
</dbReference>
<dbReference type="Proteomes" id="UP000292424">
    <property type="component" value="Chromosome"/>
</dbReference>
<organism evidence="3 4">
    <name type="scientific">Rhizosphaericola mali</name>
    <dbReference type="NCBI Taxonomy" id="2545455"/>
    <lineage>
        <taxon>Bacteria</taxon>
        <taxon>Pseudomonadati</taxon>
        <taxon>Bacteroidota</taxon>
        <taxon>Chitinophagia</taxon>
        <taxon>Chitinophagales</taxon>
        <taxon>Chitinophagaceae</taxon>
        <taxon>Rhizosphaericola</taxon>
    </lineage>
</organism>
<dbReference type="Pfam" id="PF00403">
    <property type="entry name" value="HMA"/>
    <property type="match status" value="1"/>
</dbReference>
<reference evidence="3 4" key="1">
    <citation type="submission" date="2019-09" db="EMBL/GenBank/DDBJ databases">
        <title>Complete genome sequence of Arachidicoccus sp. B3-10 isolated from apple orchard soil.</title>
        <authorList>
            <person name="Kim H.S."/>
            <person name="Han K.-I."/>
            <person name="Suh M.K."/>
            <person name="Lee K.C."/>
            <person name="Eom M.K."/>
            <person name="Kim J.-S."/>
            <person name="Kang S.W."/>
            <person name="Sin Y."/>
            <person name="Lee J.-S."/>
        </authorList>
    </citation>
    <scope>NUCLEOTIDE SEQUENCE [LARGE SCALE GENOMIC DNA]</scope>
    <source>
        <strain evidence="3 4">B3-10</strain>
    </source>
</reference>
<dbReference type="PROSITE" id="PS50846">
    <property type="entry name" value="HMA_2"/>
    <property type="match status" value="1"/>
</dbReference>
<protein>
    <submittedName>
        <fullName evidence="3">ATPase</fullName>
    </submittedName>
</protein>
<feature type="chain" id="PRO_5024440265" evidence="1">
    <location>
        <begin position="24"/>
        <end position="110"/>
    </location>
</feature>